<sequence>MDAAKLSRIPLGTGARAVQHGDLERPPDLLGVGDRPTAQNLTAPPARLHHGTDLSPLPEGLRFITRLPSIRVKRAGPRWMGSEQTDESCCSPASHPELLTVTGLRQTTKLATELHVTTGMDLKLNEIHAAIVHTKQDLSVKADSVAVELGLLSADQRKLADRGTHME</sequence>
<gene>
    <name evidence="2" type="ORF">NDU88_004998</name>
</gene>
<accession>A0AAV7LLM3</accession>
<organism evidence="2 3">
    <name type="scientific">Pleurodeles waltl</name>
    <name type="common">Iberian ribbed newt</name>
    <dbReference type="NCBI Taxonomy" id="8319"/>
    <lineage>
        <taxon>Eukaryota</taxon>
        <taxon>Metazoa</taxon>
        <taxon>Chordata</taxon>
        <taxon>Craniata</taxon>
        <taxon>Vertebrata</taxon>
        <taxon>Euteleostomi</taxon>
        <taxon>Amphibia</taxon>
        <taxon>Batrachia</taxon>
        <taxon>Caudata</taxon>
        <taxon>Salamandroidea</taxon>
        <taxon>Salamandridae</taxon>
        <taxon>Pleurodelinae</taxon>
        <taxon>Pleurodeles</taxon>
    </lineage>
</organism>
<dbReference type="AlphaFoldDB" id="A0AAV7LLM3"/>
<evidence type="ECO:0000313" key="2">
    <source>
        <dbReference type="EMBL" id="KAJ1091884.1"/>
    </source>
</evidence>
<keyword evidence="3" id="KW-1185">Reference proteome</keyword>
<dbReference type="Proteomes" id="UP001066276">
    <property type="component" value="Chromosome 11"/>
</dbReference>
<reference evidence="2" key="1">
    <citation type="journal article" date="2022" name="bioRxiv">
        <title>Sequencing and chromosome-scale assembly of the giantPleurodeles waltlgenome.</title>
        <authorList>
            <person name="Brown T."/>
            <person name="Elewa A."/>
            <person name="Iarovenko S."/>
            <person name="Subramanian E."/>
            <person name="Araus A.J."/>
            <person name="Petzold A."/>
            <person name="Susuki M."/>
            <person name="Suzuki K.-i.T."/>
            <person name="Hayashi T."/>
            <person name="Toyoda A."/>
            <person name="Oliveira C."/>
            <person name="Osipova E."/>
            <person name="Leigh N.D."/>
            <person name="Simon A."/>
            <person name="Yun M.H."/>
        </authorList>
    </citation>
    <scope>NUCLEOTIDE SEQUENCE</scope>
    <source>
        <strain evidence="2">20211129_DDA</strain>
        <tissue evidence="2">Liver</tissue>
    </source>
</reference>
<evidence type="ECO:0000256" key="1">
    <source>
        <dbReference type="SAM" id="MobiDB-lite"/>
    </source>
</evidence>
<proteinExistence type="predicted"/>
<name>A0AAV7LLM3_PLEWA</name>
<feature type="region of interest" description="Disordered" evidence="1">
    <location>
        <begin position="17"/>
        <end position="53"/>
    </location>
</feature>
<comment type="caution">
    <text evidence="2">The sequence shown here is derived from an EMBL/GenBank/DDBJ whole genome shotgun (WGS) entry which is preliminary data.</text>
</comment>
<evidence type="ECO:0000313" key="3">
    <source>
        <dbReference type="Proteomes" id="UP001066276"/>
    </source>
</evidence>
<protein>
    <submittedName>
        <fullName evidence="2">Uncharacterized protein</fullName>
    </submittedName>
</protein>
<dbReference type="EMBL" id="JANPWB010000015">
    <property type="protein sequence ID" value="KAJ1091884.1"/>
    <property type="molecule type" value="Genomic_DNA"/>
</dbReference>